<feature type="transmembrane region" description="Helical" evidence="2">
    <location>
        <begin position="12"/>
        <end position="31"/>
    </location>
</feature>
<keyword evidence="2" id="KW-0472">Membrane</keyword>
<evidence type="ECO:0008006" key="5">
    <source>
        <dbReference type="Google" id="ProtNLM"/>
    </source>
</evidence>
<dbReference type="AlphaFoldDB" id="A0AAW0MY94"/>
<evidence type="ECO:0000313" key="4">
    <source>
        <dbReference type="Proteomes" id="UP001460270"/>
    </source>
</evidence>
<keyword evidence="4" id="KW-1185">Reference proteome</keyword>
<keyword evidence="2" id="KW-0812">Transmembrane</keyword>
<proteinExistence type="predicted"/>
<comment type="caution">
    <text evidence="3">The sequence shown here is derived from an EMBL/GenBank/DDBJ whole genome shotgun (WGS) entry which is preliminary data.</text>
</comment>
<accession>A0AAW0MY94</accession>
<reference evidence="4" key="1">
    <citation type="submission" date="2024-04" db="EMBL/GenBank/DDBJ databases">
        <title>Salinicola lusitanus LLJ914,a marine bacterium isolated from the Okinawa Trough.</title>
        <authorList>
            <person name="Li J."/>
        </authorList>
    </citation>
    <scope>NUCLEOTIDE SEQUENCE [LARGE SCALE GENOMIC DNA]</scope>
</reference>
<evidence type="ECO:0000313" key="3">
    <source>
        <dbReference type="EMBL" id="KAK7881899.1"/>
    </source>
</evidence>
<organism evidence="3 4">
    <name type="scientific">Mugilogobius chulae</name>
    <name type="common">yellowstripe goby</name>
    <dbReference type="NCBI Taxonomy" id="88201"/>
    <lineage>
        <taxon>Eukaryota</taxon>
        <taxon>Metazoa</taxon>
        <taxon>Chordata</taxon>
        <taxon>Craniata</taxon>
        <taxon>Vertebrata</taxon>
        <taxon>Euteleostomi</taxon>
        <taxon>Actinopterygii</taxon>
        <taxon>Neopterygii</taxon>
        <taxon>Teleostei</taxon>
        <taxon>Neoteleostei</taxon>
        <taxon>Acanthomorphata</taxon>
        <taxon>Gobiaria</taxon>
        <taxon>Gobiiformes</taxon>
        <taxon>Gobioidei</taxon>
        <taxon>Gobiidae</taxon>
        <taxon>Gobionellinae</taxon>
        <taxon>Mugilogobius</taxon>
    </lineage>
</organism>
<name>A0AAW0MY94_9GOBI</name>
<sequence>MKTSRNRVLSTALIVFCPVVLLLSTGGFLFYRKMSKRCVFWSRVSQKDDGETEMCKQTSRGRERDEEEEEKRFTISSETMLYANAQAKVD</sequence>
<feature type="region of interest" description="Disordered" evidence="1">
    <location>
        <begin position="51"/>
        <end position="70"/>
    </location>
</feature>
<evidence type="ECO:0000256" key="1">
    <source>
        <dbReference type="SAM" id="MobiDB-lite"/>
    </source>
</evidence>
<dbReference type="Proteomes" id="UP001460270">
    <property type="component" value="Unassembled WGS sequence"/>
</dbReference>
<dbReference type="EMBL" id="JBBPFD010000022">
    <property type="protein sequence ID" value="KAK7881899.1"/>
    <property type="molecule type" value="Genomic_DNA"/>
</dbReference>
<evidence type="ECO:0000256" key="2">
    <source>
        <dbReference type="SAM" id="Phobius"/>
    </source>
</evidence>
<keyword evidence="2" id="KW-1133">Transmembrane helix</keyword>
<gene>
    <name evidence="3" type="ORF">WMY93_030308</name>
</gene>
<protein>
    <recommendedName>
        <fullName evidence="5">Transmembrane protein</fullName>
    </recommendedName>
</protein>